<keyword evidence="1" id="KW-0812">Transmembrane</keyword>
<accession>A0A5E4UFT0</accession>
<evidence type="ECO:0000313" key="2">
    <source>
        <dbReference type="EMBL" id="VVD98681.1"/>
    </source>
</evidence>
<proteinExistence type="predicted"/>
<gene>
    <name evidence="2" type="ORF">PCO31110_02024</name>
</gene>
<dbReference type="AlphaFoldDB" id="A0A5E4UFT0"/>
<dbReference type="OrthoDB" id="8942256at2"/>
<dbReference type="EMBL" id="CABPSJ010000002">
    <property type="protein sequence ID" value="VVD98681.1"/>
    <property type="molecule type" value="Genomic_DNA"/>
</dbReference>
<organism evidence="2 3">
    <name type="scientific">Pandoraea communis</name>
    <dbReference type="NCBI Taxonomy" id="2508297"/>
    <lineage>
        <taxon>Bacteria</taxon>
        <taxon>Pseudomonadati</taxon>
        <taxon>Pseudomonadota</taxon>
        <taxon>Betaproteobacteria</taxon>
        <taxon>Burkholderiales</taxon>
        <taxon>Burkholderiaceae</taxon>
        <taxon>Pandoraea</taxon>
    </lineage>
</organism>
<feature type="transmembrane region" description="Helical" evidence="1">
    <location>
        <begin position="59"/>
        <end position="80"/>
    </location>
</feature>
<evidence type="ECO:0000313" key="3">
    <source>
        <dbReference type="Proteomes" id="UP000337189"/>
    </source>
</evidence>
<keyword evidence="1" id="KW-1133">Transmembrane helix</keyword>
<sequence>MMLKFRNPADGDVVEITYMSCVGAFFLGPVYLLAYGFAWHALIWTALAIGPALIWRDSALAISLPATCLLYSLMIQPLLIGKLRADGWLPTRADAAPGPGQRGYDAHGDIPSTGRARQGVVLAPAQPSAATPPAHNMVSLANGPTANEGAAPSVDEKACPFCAGTIKVQAMRCHHCQANLQVPSQ</sequence>
<name>A0A5E4UFT0_9BURK</name>
<keyword evidence="1" id="KW-0472">Membrane</keyword>
<feature type="transmembrane region" description="Helical" evidence="1">
    <location>
        <begin position="21"/>
        <end position="47"/>
    </location>
</feature>
<dbReference type="RefSeq" id="WP_150690332.1">
    <property type="nucleotide sequence ID" value="NZ_CABPSJ010000002.1"/>
</dbReference>
<evidence type="ECO:0008006" key="4">
    <source>
        <dbReference type="Google" id="ProtNLM"/>
    </source>
</evidence>
<protein>
    <recommendedName>
        <fullName evidence="4">Transmembrane protein</fullName>
    </recommendedName>
</protein>
<evidence type="ECO:0000256" key="1">
    <source>
        <dbReference type="SAM" id="Phobius"/>
    </source>
</evidence>
<dbReference type="Proteomes" id="UP000337189">
    <property type="component" value="Unassembled WGS sequence"/>
</dbReference>
<reference evidence="2 3" key="1">
    <citation type="submission" date="2019-08" db="EMBL/GenBank/DDBJ databases">
        <authorList>
            <person name="Peeters C."/>
        </authorList>
    </citation>
    <scope>NUCLEOTIDE SEQUENCE [LARGE SCALE GENOMIC DNA]</scope>
    <source>
        <strain evidence="2 3">LMG 31110</strain>
    </source>
</reference>